<evidence type="ECO:0000256" key="2">
    <source>
        <dbReference type="RuleBase" id="RU003494"/>
    </source>
</evidence>
<dbReference type="Gene3D" id="1.20.1050.10">
    <property type="match status" value="1"/>
</dbReference>
<protein>
    <recommendedName>
        <fullName evidence="7">Glutathione S-transferase</fullName>
    </recommendedName>
</protein>
<dbReference type="InterPro" id="IPR040079">
    <property type="entry name" value="Glutathione_S-Trfase"/>
</dbReference>
<dbReference type="SUPFAM" id="SSF47616">
    <property type="entry name" value="GST C-terminal domain-like"/>
    <property type="match status" value="1"/>
</dbReference>
<proteinExistence type="inferred from homology"/>
<comment type="similarity">
    <text evidence="1 2">Belongs to the GST superfamily.</text>
</comment>
<dbReference type="PROSITE" id="PS50404">
    <property type="entry name" value="GST_NTER"/>
    <property type="match status" value="1"/>
</dbReference>
<dbReference type="Pfam" id="PF02798">
    <property type="entry name" value="GST_N"/>
    <property type="match status" value="1"/>
</dbReference>
<dbReference type="InterPro" id="IPR004045">
    <property type="entry name" value="Glutathione_S-Trfase_N"/>
</dbReference>
<reference evidence="5 6" key="1">
    <citation type="journal article" date="2023" name="G3 (Bethesda)">
        <title>A chromosome-level genome assembly of Zasmidium syzygii isolated from banana leaves.</title>
        <authorList>
            <person name="van Westerhoven A.C."/>
            <person name="Mehrabi R."/>
            <person name="Talebi R."/>
            <person name="Steentjes M.B.F."/>
            <person name="Corcolon B."/>
            <person name="Chong P.A."/>
            <person name="Kema G.H.J."/>
            <person name="Seidl M.F."/>
        </authorList>
    </citation>
    <scope>NUCLEOTIDE SEQUENCE [LARGE SCALE GENOMIC DNA]</scope>
    <source>
        <strain evidence="5 6">P124</strain>
    </source>
</reference>
<dbReference type="InterPro" id="IPR036282">
    <property type="entry name" value="Glutathione-S-Trfase_C_sf"/>
</dbReference>
<dbReference type="Gene3D" id="3.40.30.10">
    <property type="entry name" value="Glutaredoxin"/>
    <property type="match status" value="1"/>
</dbReference>
<keyword evidence="6" id="KW-1185">Reference proteome</keyword>
<dbReference type="PROSITE" id="PS50405">
    <property type="entry name" value="GST_CTER"/>
    <property type="match status" value="1"/>
</dbReference>
<dbReference type="InterPro" id="IPR004046">
    <property type="entry name" value="GST_C"/>
</dbReference>
<evidence type="ECO:0000256" key="1">
    <source>
        <dbReference type="ARBA" id="ARBA00007409"/>
    </source>
</evidence>
<dbReference type="SFLD" id="SFLDS00019">
    <property type="entry name" value="Glutathione_Transferase_(cytos"/>
    <property type="match status" value="1"/>
</dbReference>
<gene>
    <name evidence="5" type="ORF">PRZ48_005221</name>
</gene>
<evidence type="ECO:0000313" key="5">
    <source>
        <dbReference type="EMBL" id="KAK4504305.1"/>
    </source>
</evidence>
<dbReference type="SUPFAM" id="SSF52833">
    <property type="entry name" value="Thioredoxin-like"/>
    <property type="match status" value="1"/>
</dbReference>
<comment type="caution">
    <text evidence="5">The sequence shown here is derived from an EMBL/GenBank/DDBJ whole genome shotgun (WGS) entry which is preliminary data.</text>
</comment>
<evidence type="ECO:0000259" key="4">
    <source>
        <dbReference type="PROSITE" id="PS50405"/>
    </source>
</evidence>
<evidence type="ECO:0008006" key="7">
    <source>
        <dbReference type="Google" id="ProtNLM"/>
    </source>
</evidence>
<dbReference type="InterPro" id="IPR036249">
    <property type="entry name" value="Thioredoxin-like_sf"/>
</dbReference>
<evidence type="ECO:0000259" key="3">
    <source>
        <dbReference type="PROSITE" id="PS50404"/>
    </source>
</evidence>
<dbReference type="EMBL" id="JAXOVC010000003">
    <property type="protein sequence ID" value="KAK4504305.1"/>
    <property type="molecule type" value="Genomic_DNA"/>
</dbReference>
<dbReference type="InterPro" id="IPR010987">
    <property type="entry name" value="Glutathione-S-Trfase_C-like"/>
</dbReference>
<dbReference type="PANTHER" id="PTHR44051:SF8">
    <property type="entry name" value="GLUTATHIONE S-TRANSFERASE GSTA"/>
    <property type="match status" value="1"/>
</dbReference>
<accession>A0ABR0ES55</accession>
<evidence type="ECO:0000313" key="6">
    <source>
        <dbReference type="Proteomes" id="UP001305779"/>
    </source>
</evidence>
<dbReference type="Proteomes" id="UP001305779">
    <property type="component" value="Unassembled WGS sequence"/>
</dbReference>
<sequence length="209" mass="22966">MAPTIKLYYFPMACSIAPHLLLEDSGLPYESIKHNFRDAAAREEYAKTVNPKGQVPALSIDGKVITEIPAILTAISQLAPEKKYLGDDVVRFYEWIGYLGSAVHAKAFGAVFAPFKVIDDAGAHEAAKAKGKENSKAALAFIEGNLKEVKTKFALGENLTGVDAYLAVFVLWARFHGIWDEAAYPSYAALFGRIEKLEAWGRMMKHNAV</sequence>
<organism evidence="5 6">
    <name type="scientific">Zasmidium cellare</name>
    <name type="common">Wine cellar mold</name>
    <name type="synonym">Racodium cellare</name>
    <dbReference type="NCBI Taxonomy" id="395010"/>
    <lineage>
        <taxon>Eukaryota</taxon>
        <taxon>Fungi</taxon>
        <taxon>Dikarya</taxon>
        <taxon>Ascomycota</taxon>
        <taxon>Pezizomycotina</taxon>
        <taxon>Dothideomycetes</taxon>
        <taxon>Dothideomycetidae</taxon>
        <taxon>Mycosphaerellales</taxon>
        <taxon>Mycosphaerellaceae</taxon>
        <taxon>Zasmidium</taxon>
    </lineage>
</organism>
<dbReference type="Pfam" id="PF00043">
    <property type="entry name" value="GST_C"/>
    <property type="match status" value="1"/>
</dbReference>
<name>A0ABR0ES55_ZASCE</name>
<feature type="domain" description="GST N-terminal" evidence="3">
    <location>
        <begin position="3"/>
        <end position="83"/>
    </location>
</feature>
<dbReference type="SFLD" id="SFLDG00358">
    <property type="entry name" value="Main_(cytGST)"/>
    <property type="match status" value="1"/>
</dbReference>
<dbReference type="CDD" id="cd03057">
    <property type="entry name" value="GST_N_Beta"/>
    <property type="match status" value="1"/>
</dbReference>
<feature type="domain" description="GST C-terminal" evidence="4">
    <location>
        <begin position="79"/>
        <end position="209"/>
    </location>
</feature>
<dbReference type="PANTHER" id="PTHR44051">
    <property type="entry name" value="GLUTATHIONE S-TRANSFERASE-RELATED"/>
    <property type="match status" value="1"/>
</dbReference>